<dbReference type="Gene3D" id="3.30.70.270">
    <property type="match status" value="2"/>
</dbReference>
<accession>A0A371HGC7</accession>
<evidence type="ECO:0000313" key="4">
    <source>
        <dbReference type="Proteomes" id="UP000257109"/>
    </source>
</evidence>
<dbReference type="InterPro" id="IPR041577">
    <property type="entry name" value="RT_RNaseH_2"/>
</dbReference>
<dbReference type="Proteomes" id="UP000257109">
    <property type="component" value="Unassembled WGS sequence"/>
</dbReference>
<feature type="non-terminal residue" evidence="3">
    <location>
        <position position="1"/>
    </location>
</feature>
<dbReference type="AlphaFoldDB" id="A0A371HGC7"/>
<evidence type="ECO:0000259" key="2">
    <source>
        <dbReference type="Pfam" id="PF17919"/>
    </source>
</evidence>
<feature type="domain" description="Reverse transcriptase" evidence="1">
    <location>
        <begin position="46"/>
        <end position="100"/>
    </location>
</feature>
<dbReference type="CDD" id="cd09274">
    <property type="entry name" value="RNase_HI_RT_Ty3"/>
    <property type="match status" value="1"/>
</dbReference>
<dbReference type="InterPro" id="IPR043128">
    <property type="entry name" value="Rev_trsase/Diguanyl_cyclase"/>
</dbReference>
<dbReference type="InterPro" id="IPR000477">
    <property type="entry name" value="RT_dom"/>
</dbReference>
<name>A0A371HGC7_MUCPR</name>
<dbReference type="OrthoDB" id="407598at2759"/>
<sequence length="440" mass="51234">MSPCAMPVFLVPKKDDTWRMCTNCRPINNITIRYRHPIPRLDDLHDELYEWMVMTFGLTNVPSTFIRLMNHILRSLIGKCVVVYFDNILIYSTCLDDHLLHKCIFCTNEVVFLGFVVDSNGVKVDNEKVLSGELKERLTQALIIALPNFLKSFELECDVCGVGIGVVLLQEGHLIAYFSSHINYSTYQELYALVRALQTYREALKHLRGQSKLNRRYAKWVEFLEQFLYVIKHKQGGLNVVVDALSRRHTLIDMHETKMLGLYCIKELYEKDTYFSNLYAMFVNTAFHDYYRHHGFLFKGKKLCVLRNSIRQLLVKEPHEGGFIGHFKMFNENFFWPRMRKDHTCNKCLVCKLAKSKVSPHELFLKMSHIIPCHKSDDASHVANLFFREVLACGFNPLSPLDLFSFLVIPNCANKEGLSKAHFVQKLHDKARLHMERKGE</sequence>
<organism evidence="3 4">
    <name type="scientific">Mucuna pruriens</name>
    <name type="common">Velvet bean</name>
    <name type="synonym">Dolichos pruriens</name>
    <dbReference type="NCBI Taxonomy" id="157652"/>
    <lineage>
        <taxon>Eukaryota</taxon>
        <taxon>Viridiplantae</taxon>
        <taxon>Streptophyta</taxon>
        <taxon>Embryophyta</taxon>
        <taxon>Tracheophyta</taxon>
        <taxon>Spermatophyta</taxon>
        <taxon>Magnoliopsida</taxon>
        <taxon>eudicotyledons</taxon>
        <taxon>Gunneridae</taxon>
        <taxon>Pentapetalae</taxon>
        <taxon>rosids</taxon>
        <taxon>fabids</taxon>
        <taxon>Fabales</taxon>
        <taxon>Fabaceae</taxon>
        <taxon>Papilionoideae</taxon>
        <taxon>50 kb inversion clade</taxon>
        <taxon>NPAAA clade</taxon>
        <taxon>indigoferoid/millettioid clade</taxon>
        <taxon>Phaseoleae</taxon>
        <taxon>Mucuna</taxon>
    </lineage>
</organism>
<dbReference type="Pfam" id="PF00078">
    <property type="entry name" value="RVT_1"/>
    <property type="match status" value="1"/>
</dbReference>
<protein>
    <submittedName>
        <fullName evidence="3">Retrovirus-related Pol polyprotein from transposon 17.6</fullName>
    </submittedName>
</protein>
<dbReference type="Pfam" id="PF17919">
    <property type="entry name" value="RT_RNaseH_2"/>
    <property type="match status" value="1"/>
</dbReference>
<dbReference type="Gene3D" id="1.10.340.70">
    <property type="match status" value="1"/>
</dbReference>
<dbReference type="PANTHER" id="PTHR35046:SF9">
    <property type="entry name" value="RNA-DIRECTED DNA POLYMERASE"/>
    <property type="match status" value="1"/>
</dbReference>
<dbReference type="EMBL" id="QJKJ01002672">
    <property type="protein sequence ID" value="RDY01830.1"/>
    <property type="molecule type" value="Genomic_DNA"/>
</dbReference>
<reference evidence="3" key="1">
    <citation type="submission" date="2018-05" db="EMBL/GenBank/DDBJ databases">
        <title>Draft genome of Mucuna pruriens seed.</title>
        <authorList>
            <person name="Nnadi N.E."/>
            <person name="Vos R."/>
            <person name="Hasami M.H."/>
            <person name="Devisetty U.K."/>
            <person name="Aguiy J.C."/>
        </authorList>
    </citation>
    <scope>NUCLEOTIDE SEQUENCE [LARGE SCALE GENOMIC DNA]</scope>
    <source>
        <strain evidence="3">JCA_2017</strain>
    </source>
</reference>
<dbReference type="Gene3D" id="3.10.10.10">
    <property type="entry name" value="HIV Type 1 Reverse Transcriptase, subunit A, domain 1"/>
    <property type="match status" value="2"/>
</dbReference>
<evidence type="ECO:0000259" key="1">
    <source>
        <dbReference type="Pfam" id="PF00078"/>
    </source>
</evidence>
<dbReference type="InterPro" id="IPR043502">
    <property type="entry name" value="DNA/RNA_pol_sf"/>
</dbReference>
<proteinExistence type="predicted"/>
<dbReference type="CDD" id="cd01647">
    <property type="entry name" value="RT_LTR"/>
    <property type="match status" value="1"/>
</dbReference>
<dbReference type="SUPFAM" id="SSF56672">
    <property type="entry name" value="DNA/RNA polymerases"/>
    <property type="match status" value="1"/>
</dbReference>
<comment type="caution">
    <text evidence="3">The sequence shown here is derived from an EMBL/GenBank/DDBJ whole genome shotgun (WGS) entry which is preliminary data.</text>
</comment>
<feature type="domain" description="Reverse transcriptase/retrotransposon-derived protein RNase H-like" evidence="2">
    <location>
        <begin position="133"/>
        <end position="205"/>
    </location>
</feature>
<gene>
    <name evidence="3" type="primary">pol</name>
    <name evidence="3" type="ORF">CR513_14795</name>
</gene>
<keyword evidence="4" id="KW-1185">Reference proteome</keyword>
<evidence type="ECO:0000313" key="3">
    <source>
        <dbReference type="EMBL" id="RDY01830.1"/>
    </source>
</evidence>
<dbReference type="PANTHER" id="PTHR35046">
    <property type="entry name" value="ZINC KNUCKLE (CCHC-TYPE) FAMILY PROTEIN"/>
    <property type="match status" value="1"/>
</dbReference>